<dbReference type="EMBL" id="MBFT01000285">
    <property type="protein sequence ID" value="PVU93959.1"/>
    <property type="molecule type" value="Genomic_DNA"/>
</dbReference>
<dbReference type="STRING" id="61424.A0A2T9YNR8"/>
<comment type="subcellular location">
    <subcellularLocation>
        <location evidence="1">Mitochondrion</location>
    </subcellularLocation>
</comment>
<evidence type="ECO:0000313" key="8">
    <source>
        <dbReference type="EMBL" id="PVU93959.1"/>
    </source>
</evidence>
<evidence type="ECO:0000256" key="3">
    <source>
        <dbReference type="ARBA" id="ARBA00022946"/>
    </source>
</evidence>
<proteinExistence type="inferred from homology"/>
<evidence type="ECO:0000256" key="2">
    <source>
        <dbReference type="ARBA" id="ARBA00008560"/>
    </source>
</evidence>
<dbReference type="NCBIfam" id="TIGR01031">
    <property type="entry name" value="rpmF_bact"/>
    <property type="match status" value="1"/>
</dbReference>
<protein>
    <recommendedName>
        <fullName evidence="7">Large ribosomal subunit protein bL32m</fullName>
    </recommendedName>
</protein>
<dbReference type="GO" id="GO:0005762">
    <property type="term" value="C:mitochondrial large ribosomal subunit"/>
    <property type="evidence" value="ECO:0007669"/>
    <property type="project" value="TreeGrafter"/>
</dbReference>
<comment type="similarity">
    <text evidence="2">Belongs to the bacterial ribosomal protein bL32 family.</text>
</comment>
<dbReference type="GO" id="GO:0003735">
    <property type="term" value="F:structural constituent of ribosome"/>
    <property type="evidence" value="ECO:0007669"/>
    <property type="project" value="InterPro"/>
</dbReference>
<dbReference type="GO" id="GO:0006412">
    <property type="term" value="P:translation"/>
    <property type="evidence" value="ECO:0007669"/>
    <property type="project" value="InterPro"/>
</dbReference>
<dbReference type="Pfam" id="PF01783">
    <property type="entry name" value="Ribosomal_L32p"/>
    <property type="match status" value="1"/>
</dbReference>
<dbReference type="InterPro" id="IPR011332">
    <property type="entry name" value="Ribosomal_zn-bd"/>
</dbReference>
<keyword evidence="5" id="KW-0496">Mitochondrion</keyword>
<keyword evidence="3" id="KW-0809">Transit peptide</keyword>
<evidence type="ECO:0000256" key="5">
    <source>
        <dbReference type="ARBA" id="ARBA00023128"/>
    </source>
</evidence>
<dbReference type="Proteomes" id="UP000245699">
    <property type="component" value="Unassembled WGS sequence"/>
</dbReference>
<evidence type="ECO:0000256" key="7">
    <source>
        <dbReference type="ARBA" id="ARBA00039935"/>
    </source>
</evidence>
<evidence type="ECO:0000313" key="9">
    <source>
        <dbReference type="Proteomes" id="UP000245699"/>
    </source>
</evidence>
<evidence type="ECO:0000256" key="1">
    <source>
        <dbReference type="ARBA" id="ARBA00004173"/>
    </source>
</evidence>
<keyword evidence="9" id="KW-1185">Reference proteome</keyword>
<keyword evidence="6" id="KW-0687">Ribonucleoprotein</keyword>
<evidence type="ECO:0000256" key="4">
    <source>
        <dbReference type="ARBA" id="ARBA00022980"/>
    </source>
</evidence>
<dbReference type="OrthoDB" id="2014905at2759"/>
<dbReference type="InterPro" id="IPR002677">
    <property type="entry name" value="Ribosomal_bL32"/>
</dbReference>
<name>A0A2T9YNR8_9FUNG</name>
<reference evidence="8 9" key="1">
    <citation type="journal article" date="2018" name="MBio">
        <title>Comparative Genomics Reveals the Core Gene Toolbox for the Fungus-Insect Symbiosis.</title>
        <authorList>
            <person name="Wang Y."/>
            <person name="Stata M."/>
            <person name="Wang W."/>
            <person name="Stajich J.E."/>
            <person name="White M.M."/>
            <person name="Moncalvo J.M."/>
        </authorList>
    </citation>
    <scope>NUCLEOTIDE SEQUENCE [LARGE SCALE GENOMIC DNA]</scope>
    <source>
        <strain evidence="8 9">AUS-77-4</strain>
    </source>
</reference>
<dbReference type="PANTHER" id="PTHR21026:SF2">
    <property type="entry name" value="LARGE RIBOSOMAL SUBUNIT PROTEIN BL32M"/>
    <property type="match status" value="1"/>
</dbReference>
<accession>A0A2T9YNR8</accession>
<gene>
    <name evidence="8" type="ORF">BB559_003121</name>
</gene>
<comment type="caution">
    <text evidence="8">The sequence shown here is derived from an EMBL/GenBank/DDBJ whole genome shotgun (WGS) entry which is preliminary data.</text>
</comment>
<organism evidence="8 9">
    <name type="scientific">Furculomyces boomerangus</name>
    <dbReference type="NCBI Taxonomy" id="61424"/>
    <lineage>
        <taxon>Eukaryota</taxon>
        <taxon>Fungi</taxon>
        <taxon>Fungi incertae sedis</taxon>
        <taxon>Zoopagomycota</taxon>
        <taxon>Kickxellomycotina</taxon>
        <taxon>Harpellomycetes</taxon>
        <taxon>Harpellales</taxon>
        <taxon>Harpellaceae</taxon>
        <taxon>Furculomyces</taxon>
    </lineage>
</organism>
<dbReference type="PANTHER" id="PTHR21026">
    <property type="entry name" value="39S RIBOSOMAL PROTEIN L32, MITOCHONDRIAL"/>
    <property type="match status" value="1"/>
</dbReference>
<sequence length="132" mass="14563">MAHLAISLRSVISPATNYRLSFQAINSTANTVQKSFSNLLGNIYGTIVGQSTRKVFNLGEILGQWILKAVPKKKTTHSKKRMRSAGKGLKNRTDIVRCSGCGKAKLLGHLCLYCYKDIRRKLRLGNLKGSLA</sequence>
<dbReference type="AlphaFoldDB" id="A0A2T9YNR8"/>
<keyword evidence="4" id="KW-0689">Ribosomal protein</keyword>
<evidence type="ECO:0000256" key="6">
    <source>
        <dbReference type="ARBA" id="ARBA00023274"/>
    </source>
</evidence>
<dbReference type="InterPro" id="IPR051991">
    <property type="entry name" value="Mitoribosomal_protein_bL32"/>
</dbReference>
<dbReference type="SUPFAM" id="SSF57829">
    <property type="entry name" value="Zn-binding ribosomal proteins"/>
    <property type="match status" value="1"/>
</dbReference>